<dbReference type="Proteomes" id="UP000603453">
    <property type="component" value="Unassembled WGS sequence"/>
</dbReference>
<dbReference type="EMBL" id="JAEPRD010000104">
    <property type="protein sequence ID" value="KAG2198834.1"/>
    <property type="molecule type" value="Genomic_DNA"/>
</dbReference>
<gene>
    <name evidence="1" type="ORF">INT47_000750</name>
</gene>
<evidence type="ECO:0000313" key="2">
    <source>
        <dbReference type="Proteomes" id="UP000603453"/>
    </source>
</evidence>
<accession>A0A8H7V2B2</accession>
<proteinExistence type="predicted"/>
<sequence>MANNFVSVSSKASDPLYERDLQNPLIHNKLDNVDGNTQDFFEYVYSTEENLCIVATDFTGITTRPTDIIKLLNTNTSIKKVAIETFHTSNDVWAYDSEPIIADSKLLGDIFLDGLLIVSYATSVYFHVIQ</sequence>
<name>A0A8H7V2B2_9FUNG</name>
<keyword evidence="2" id="KW-1185">Reference proteome</keyword>
<evidence type="ECO:0000313" key="1">
    <source>
        <dbReference type="EMBL" id="KAG2198834.1"/>
    </source>
</evidence>
<organism evidence="1 2">
    <name type="scientific">Mucor saturninus</name>
    <dbReference type="NCBI Taxonomy" id="64648"/>
    <lineage>
        <taxon>Eukaryota</taxon>
        <taxon>Fungi</taxon>
        <taxon>Fungi incertae sedis</taxon>
        <taxon>Mucoromycota</taxon>
        <taxon>Mucoromycotina</taxon>
        <taxon>Mucoromycetes</taxon>
        <taxon>Mucorales</taxon>
        <taxon>Mucorineae</taxon>
        <taxon>Mucoraceae</taxon>
        <taxon>Mucor</taxon>
    </lineage>
</organism>
<comment type="caution">
    <text evidence="1">The sequence shown here is derived from an EMBL/GenBank/DDBJ whole genome shotgun (WGS) entry which is preliminary data.</text>
</comment>
<dbReference type="AlphaFoldDB" id="A0A8H7V2B2"/>
<reference evidence="1" key="1">
    <citation type="submission" date="2020-12" db="EMBL/GenBank/DDBJ databases">
        <title>Metabolic potential, ecology and presence of endohyphal bacteria is reflected in genomic diversity of Mucoromycotina.</title>
        <authorList>
            <person name="Muszewska A."/>
            <person name="Okrasinska A."/>
            <person name="Steczkiewicz K."/>
            <person name="Drgas O."/>
            <person name="Orlowska M."/>
            <person name="Perlinska-Lenart U."/>
            <person name="Aleksandrzak-Piekarczyk T."/>
            <person name="Szatraj K."/>
            <person name="Zielenkiewicz U."/>
            <person name="Pilsyk S."/>
            <person name="Malc E."/>
            <person name="Mieczkowski P."/>
            <person name="Kruszewska J.S."/>
            <person name="Biernat P."/>
            <person name="Pawlowska J."/>
        </authorList>
    </citation>
    <scope>NUCLEOTIDE SEQUENCE</scope>
    <source>
        <strain evidence="1">WA0000017839</strain>
    </source>
</reference>
<protein>
    <submittedName>
        <fullName evidence="1">Uncharacterized protein</fullName>
    </submittedName>
</protein>